<accession>A0A3A9YEF9</accession>
<feature type="transmembrane region" description="Helical" evidence="1">
    <location>
        <begin position="597"/>
        <end position="620"/>
    </location>
</feature>
<feature type="transmembrane region" description="Helical" evidence="1">
    <location>
        <begin position="483"/>
        <end position="502"/>
    </location>
</feature>
<dbReference type="AlphaFoldDB" id="A0A3A9YEF9"/>
<proteinExistence type="predicted"/>
<feature type="transmembrane region" description="Helical" evidence="1">
    <location>
        <begin position="641"/>
        <end position="662"/>
    </location>
</feature>
<feature type="transmembrane region" description="Helical" evidence="1">
    <location>
        <begin position="706"/>
        <end position="725"/>
    </location>
</feature>
<feature type="transmembrane region" description="Helical" evidence="1">
    <location>
        <begin position="325"/>
        <end position="346"/>
    </location>
</feature>
<feature type="transmembrane region" description="Helical" evidence="1">
    <location>
        <begin position="100"/>
        <end position="118"/>
    </location>
</feature>
<feature type="transmembrane region" description="Helical" evidence="1">
    <location>
        <begin position="358"/>
        <end position="378"/>
    </location>
</feature>
<feature type="transmembrane region" description="Helical" evidence="1">
    <location>
        <begin position="769"/>
        <end position="786"/>
    </location>
</feature>
<dbReference type="EMBL" id="RAZT01000002">
    <property type="protein sequence ID" value="RKN35549.1"/>
    <property type="molecule type" value="Genomic_DNA"/>
</dbReference>
<dbReference type="Pfam" id="PF06772">
    <property type="entry name" value="LtrA"/>
    <property type="match status" value="2"/>
</dbReference>
<dbReference type="Proteomes" id="UP000275865">
    <property type="component" value="Unassembled WGS sequence"/>
</dbReference>
<evidence type="ECO:0000313" key="2">
    <source>
        <dbReference type="EMBL" id="RKN35549.1"/>
    </source>
</evidence>
<dbReference type="PANTHER" id="PTHR36840:SF1">
    <property type="entry name" value="BLL5714 PROTEIN"/>
    <property type="match status" value="1"/>
</dbReference>
<feature type="transmembrane region" description="Helical" evidence="1">
    <location>
        <begin position="156"/>
        <end position="179"/>
    </location>
</feature>
<feature type="transmembrane region" description="Helical" evidence="1">
    <location>
        <begin position="542"/>
        <end position="562"/>
    </location>
</feature>
<feature type="transmembrane region" description="Helical" evidence="1">
    <location>
        <begin position="668"/>
        <end position="686"/>
    </location>
</feature>
<comment type="caution">
    <text evidence="2">The sequence shown here is derived from an EMBL/GenBank/DDBJ whole genome shotgun (WGS) entry which is preliminary data.</text>
</comment>
<feature type="transmembrane region" description="Helical" evidence="1">
    <location>
        <begin position="737"/>
        <end position="757"/>
    </location>
</feature>
<feature type="transmembrane region" description="Helical" evidence="1">
    <location>
        <begin position="792"/>
        <end position="809"/>
    </location>
</feature>
<feature type="transmembrane region" description="Helical" evidence="1">
    <location>
        <begin position="130"/>
        <end position="150"/>
    </location>
</feature>
<evidence type="ECO:0000256" key="1">
    <source>
        <dbReference type="SAM" id="Phobius"/>
    </source>
</evidence>
<keyword evidence="1" id="KW-1133">Transmembrane helix</keyword>
<gene>
    <name evidence="2" type="ORF">D7044_05210</name>
</gene>
<evidence type="ECO:0000313" key="3">
    <source>
        <dbReference type="Proteomes" id="UP000275865"/>
    </source>
</evidence>
<dbReference type="InterPro" id="IPR010640">
    <property type="entry name" value="Low_temperature_requirement_A"/>
</dbReference>
<name>A0A3A9YEF9_9ACTN</name>
<sequence length="814" mass="88437">MGGGDPGEAIGISQEKLILCRRLRLHPLPPDRFFRRGTNSWLHDRRGGRAVARTRWERLIRTPQQPREITFVELFFDLAIIFALMQLSRRFLRDFGWENSLQTLLLLAAVWWIWVGAARTTDWLDPNQRFTQGIVIGMMFAGLVAAASVPEAFGEHSVVFAAANVAAHLVRHLSIIAALHGHPVGARSMRAAIWFASTAPLWIVGAFLPTTPQLVLWSVAIILDYAGVGVGWRVPRLEPLPEEHLRVRGDHIAERHRQVFIIAVGEVILTSGIALSRAGLDGVRIGAFVLAFAIAGLIARAFFLPRGLALQEAVDRRPSTVSVRASYLHLIMILGTVLTAMGAEILISQPLGEARAEWSAAILAGPLIFLGGRALYALRVFQRRPWRAPTGMLLLLAISPAMVRLPPLAVAGTVAVVLLGIVFSYGRIGADPPRAETPLAQLLQKRENPRQLSAYELFFDLAMIFALTQVSQRLLADLSLGNVAESMVLLAAVYWVWVATAWSTDWYNPDDPRLQRLIIVVMLAGLLMAAAVPTAFGEHGLLFAGAYAGTHLVRGLVIVPALRGSPLQARSLRVVIWFGISAVLWLVGAFLPASDRLFLWAAAIVVDGVSAWFGWPVPGLRAPQSHLRVIGEHIAERYRQVYIIALGALVLISGRAYSSAGFDDFRTLAFALAFTSAALMLWSYFLPSGRDLGTVVNSTAPKVAVAAGYCHGIMIAGTVVVAASAEVYIRSPIGPVNAAWTLLIVGGVALHMVGRTLFGLVMYGARHPWRGPLAVLVLAAITPGLLMAPPLVVAVPVIFVAFLLTVLYARSPVR</sequence>
<protein>
    <submittedName>
        <fullName evidence="2">Low temperature requirement protein A</fullName>
    </submittedName>
</protein>
<feature type="transmembrane region" description="Helical" evidence="1">
    <location>
        <begin position="69"/>
        <end position="88"/>
    </location>
</feature>
<keyword evidence="1" id="KW-0472">Membrane</keyword>
<feature type="transmembrane region" description="Helical" evidence="1">
    <location>
        <begin position="408"/>
        <end position="426"/>
    </location>
</feature>
<feature type="transmembrane region" description="Helical" evidence="1">
    <location>
        <begin position="285"/>
        <end position="304"/>
    </location>
</feature>
<feature type="transmembrane region" description="Helical" evidence="1">
    <location>
        <begin position="574"/>
        <end position="591"/>
    </location>
</feature>
<keyword evidence="1" id="KW-0812">Transmembrane</keyword>
<reference evidence="2 3" key="1">
    <citation type="submission" date="2018-09" db="EMBL/GenBank/DDBJ databases">
        <title>Micromonospora sp. nov. MS1-9, isolated from a root of Musa sp.</title>
        <authorList>
            <person name="Kuncharoen N."/>
            <person name="Kudo T."/>
            <person name="Ohkuma M."/>
            <person name="Yuki M."/>
            <person name="Tanasupawat S."/>
        </authorList>
    </citation>
    <scope>NUCLEOTIDE SEQUENCE [LARGE SCALE GENOMIC DNA]</scope>
    <source>
        <strain evidence="2 3">MS1-9</strain>
    </source>
</reference>
<feature type="transmembrane region" description="Helical" evidence="1">
    <location>
        <begin position="514"/>
        <end position="536"/>
    </location>
</feature>
<dbReference type="PANTHER" id="PTHR36840">
    <property type="entry name" value="BLL5714 PROTEIN"/>
    <property type="match status" value="1"/>
</dbReference>
<organism evidence="2 3">
    <name type="scientific">Micromonospora musae</name>
    <dbReference type="NCBI Taxonomy" id="1894970"/>
    <lineage>
        <taxon>Bacteria</taxon>
        <taxon>Bacillati</taxon>
        <taxon>Actinomycetota</taxon>
        <taxon>Actinomycetes</taxon>
        <taxon>Micromonosporales</taxon>
        <taxon>Micromonosporaceae</taxon>
        <taxon>Micromonospora</taxon>
    </lineage>
</organism>